<accession>A0A1W2F3P0</accession>
<name>A0A1W2F3P0_9FIRM</name>
<feature type="domain" description="Peptidase S8/S53" evidence="6">
    <location>
        <begin position="261"/>
        <end position="548"/>
    </location>
</feature>
<dbReference type="PROSITE" id="PS51892">
    <property type="entry name" value="SUBTILASE"/>
    <property type="match status" value="1"/>
</dbReference>
<feature type="active site" description="Charge relay system" evidence="5">
    <location>
        <position position="295"/>
    </location>
</feature>
<protein>
    <submittedName>
        <fullName evidence="7">Subtilase family protein</fullName>
    </submittedName>
</protein>
<evidence type="ECO:0000256" key="2">
    <source>
        <dbReference type="ARBA" id="ARBA00022670"/>
    </source>
</evidence>
<dbReference type="InterPro" id="IPR036852">
    <property type="entry name" value="Peptidase_S8/S53_dom_sf"/>
</dbReference>
<dbReference type="EMBL" id="FWXI01000040">
    <property type="protein sequence ID" value="SMD16108.1"/>
    <property type="molecule type" value="Genomic_DNA"/>
</dbReference>
<gene>
    <name evidence="7" type="ORF">SAMN04488500_1404</name>
</gene>
<keyword evidence="3 5" id="KW-0378">Hydrolase</keyword>
<dbReference type="PANTHER" id="PTHR43806">
    <property type="entry name" value="PEPTIDASE S8"/>
    <property type="match status" value="1"/>
</dbReference>
<dbReference type="Proteomes" id="UP000192738">
    <property type="component" value="Unassembled WGS sequence"/>
</dbReference>
<sequence length="786" mass="87968">MSERNLPVKIFHKRTADEMLTEGGPSKSPKWVLHGEKLQERSKQLISGLDEAKEKAVTKINKYKGIPTVLKAKIVDAAVAKSHRADMLSLFEERGEDKAIGFSAEQELLIRVSTVEEYETISRNLVLCELNPKAISSLSAISLLEPIINIQDVNTKEEKYVLKVILVDYNNAFLNQKVNEEFKSLLTNKKGIHLDKTVKYSDRLTVHQVLMDNLELVKDFDDYTGIYSIEPMPVLKVMEDSFFNETEFSPVQPVDGEDYPVVGILDSGIARIKALESWITGNTTSYPEEYVNRAHGTFVAGIVGFGDLLEGCNYTGATGCKLYDALVIPDLKKEGCTEADLIDNIREAVEKNKDIIKIWNMSLGSNMEISNTDFSDFGTALDDIQDKNNVWIIKSAGNCDNFARGQANGKITRGADSVRALTVGSIARLQAVSDIAKPDHVSPFSRVGPGPADIVKPEVMHYGGNCGIQNGRISSTGVNSFSLDGQIVGRCGTSFSTPRVTAIAAHLSNEVQEEFDPVLLKALMMHSCRYPETVTAAMPEKVSHYGFGVPLPIQDILYNNPHEITLILKDTLKKGEFIDILDFPYPECLIDDDGYYYGQLAVTLVNHPILEARQGAEYCQSNLDVRLGTYDEKVNRDRTKRTIRNPIGRSPDSQNLLNFSSYSKKTVAHEGFNKTEKVLIQYGDKYYPNKKYAVDLGELTPGNRDKSLKAPKKWFLKVEGVYRSFIEKQAVLNDEELSQPFCLIVTIRDPLMKEPVYTDVTKLLSQHQFIHSNIKLRQDIRVAVRR</sequence>
<evidence type="ECO:0000256" key="4">
    <source>
        <dbReference type="ARBA" id="ARBA00022825"/>
    </source>
</evidence>
<keyword evidence="8" id="KW-1185">Reference proteome</keyword>
<proteinExistence type="inferred from homology"/>
<keyword evidence="4 5" id="KW-0720">Serine protease</keyword>
<evidence type="ECO:0000256" key="5">
    <source>
        <dbReference type="PROSITE-ProRule" id="PRU01240"/>
    </source>
</evidence>
<evidence type="ECO:0000256" key="1">
    <source>
        <dbReference type="ARBA" id="ARBA00011073"/>
    </source>
</evidence>
<dbReference type="Gene3D" id="3.40.50.200">
    <property type="entry name" value="Peptidase S8/S53 domain"/>
    <property type="match status" value="1"/>
</dbReference>
<evidence type="ECO:0000313" key="7">
    <source>
        <dbReference type="EMBL" id="SMD16108.1"/>
    </source>
</evidence>
<dbReference type="CDD" id="cd04847">
    <property type="entry name" value="Peptidases_S8_Subtilisin_like_2"/>
    <property type="match status" value="1"/>
</dbReference>
<dbReference type="InterPro" id="IPR050131">
    <property type="entry name" value="Peptidase_S8_subtilisin-like"/>
</dbReference>
<dbReference type="AlphaFoldDB" id="A0A1W2F3P0"/>
<feature type="active site" description="Charge relay system" evidence="5">
    <location>
        <position position="266"/>
    </location>
</feature>
<organism evidence="7 8">
    <name type="scientific">Sporomusa malonica</name>
    <dbReference type="NCBI Taxonomy" id="112901"/>
    <lineage>
        <taxon>Bacteria</taxon>
        <taxon>Bacillati</taxon>
        <taxon>Bacillota</taxon>
        <taxon>Negativicutes</taxon>
        <taxon>Selenomonadales</taxon>
        <taxon>Sporomusaceae</taxon>
        <taxon>Sporomusa</taxon>
    </lineage>
</organism>
<dbReference type="SUPFAM" id="SSF52743">
    <property type="entry name" value="Subtilisin-like"/>
    <property type="match status" value="1"/>
</dbReference>
<dbReference type="STRING" id="112901.SAMN04488500_1404"/>
<dbReference type="InterPro" id="IPR034074">
    <property type="entry name" value="Y4bN_pept_dom"/>
</dbReference>
<feature type="active site" description="Charge relay system" evidence="5">
    <location>
        <position position="494"/>
    </location>
</feature>
<reference evidence="7 8" key="1">
    <citation type="submission" date="2017-04" db="EMBL/GenBank/DDBJ databases">
        <authorList>
            <person name="Afonso C.L."/>
            <person name="Miller P.J."/>
            <person name="Scott M.A."/>
            <person name="Spackman E."/>
            <person name="Goraichik I."/>
            <person name="Dimitrov K.M."/>
            <person name="Suarez D.L."/>
            <person name="Swayne D.E."/>
        </authorList>
    </citation>
    <scope>NUCLEOTIDE SEQUENCE [LARGE SCALE GENOMIC DNA]</scope>
    <source>
        <strain evidence="7 8">DSM 5090</strain>
    </source>
</reference>
<dbReference type="GO" id="GO:0004252">
    <property type="term" value="F:serine-type endopeptidase activity"/>
    <property type="evidence" value="ECO:0007669"/>
    <property type="project" value="UniProtKB-UniRule"/>
</dbReference>
<comment type="similarity">
    <text evidence="1 5">Belongs to the peptidase S8 family.</text>
</comment>
<dbReference type="PROSITE" id="PS00138">
    <property type="entry name" value="SUBTILASE_SER"/>
    <property type="match status" value="1"/>
</dbReference>
<dbReference type="InterPro" id="IPR000209">
    <property type="entry name" value="Peptidase_S8/S53_dom"/>
</dbReference>
<evidence type="ECO:0000256" key="3">
    <source>
        <dbReference type="ARBA" id="ARBA00022801"/>
    </source>
</evidence>
<dbReference type="RefSeq" id="WP_176215675.1">
    <property type="nucleotide sequence ID" value="NZ_CP155572.1"/>
</dbReference>
<keyword evidence="2 5" id="KW-0645">Protease</keyword>
<dbReference type="GO" id="GO:0006508">
    <property type="term" value="P:proteolysis"/>
    <property type="evidence" value="ECO:0007669"/>
    <property type="project" value="UniProtKB-KW"/>
</dbReference>
<dbReference type="PANTHER" id="PTHR43806:SF11">
    <property type="entry name" value="CEREVISIN-RELATED"/>
    <property type="match status" value="1"/>
</dbReference>
<evidence type="ECO:0000259" key="6">
    <source>
        <dbReference type="Pfam" id="PF00082"/>
    </source>
</evidence>
<dbReference type="Pfam" id="PF00082">
    <property type="entry name" value="Peptidase_S8"/>
    <property type="match status" value="1"/>
</dbReference>
<dbReference type="InterPro" id="IPR023828">
    <property type="entry name" value="Peptidase_S8_Ser-AS"/>
</dbReference>
<evidence type="ECO:0000313" key="8">
    <source>
        <dbReference type="Proteomes" id="UP000192738"/>
    </source>
</evidence>